<dbReference type="PROSITE" id="PS50977">
    <property type="entry name" value="HTH_TETR_2"/>
    <property type="match status" value="1"/>
</dbReference>
<sequence>MPKIVDPIQRREIIADAVYTVVLKQGFAKVSLRAIAEETGLAIGSIRHYFTTAEGIVRFALETLVERVSARIEDRLSALLPALEAGDLSRDEAREKTVDFLAELLPLDETRRRESVVWLAFEEEARTDPDLADVFETSVRGTKALMARALEDMSRRGALRSGLDLDLEADSMAALIDGLTLRSTLHPHVLTPTRAKDVLSAHLEKLRV</sequence>
<dbReference type="SUPFAM" id="SSF48498">
    <property type="entry name" value="Tetracyclin repressor-like, C-terminal domain"/>
    <property type="match status" value="1"/>
</dbReference>
<dbReference type="InterPro" id="IPR050109">
    <property type="entry name" value="HTH-type_TetR-like_transc_reg"/>
</dbReference>
<dbReference type="GO" id="GO:0000976">
    <property type="term" value="F:transcription cis-regulatory region binding"/>
    <property type="evidence" value="ECO:0007669"/>
    <property type="project" value="TreeGrafter"/>
</dbReference>
<accession>A0A846RYU9</accession>
<evidence type="ECO:0000256" key="1">
    <source>
        <dbReference type="ARBA" id="ARBA00022491"/>
    </source>
</evidence>
<evidence type="ECO:0000256" key="3">
    <source>
        <dbReference type="ARBA" id="ARBA00023125"/>
    </source>
</evidence>
<dbReference type="InterPro" id="IPR036271">
    <property type="entry name" value="Tet_transcr_reg_TetR-rel_C_sf"/>
</dbReference>
<keyword evidence="3 5" id="KW-0238">DNA-binding</keyword>
<organism evidence="7 8">
    <name type="scientific">Brevibacterium marinum</name>
    <dbReference type="NCBI Taxonomy" id="418643"/>
    <lineage>
        <taxon>Bacteria</taxon>
        <taxon>Bacillati</taxon>
        <taxon>Actinomycetota</taxon>
        <taxon>Actinomycetes</taxon>
        <taxon>Micrococcales</taxon>
        <taxon>Brevibacteriaceae</taxon>
        <taxon>Brevibacterium</taxon>
    </lineage>
</organism>
<evidence type="ECO:0000313" key="8">
    <source>
        <dbReference type="Proteomes" id="UP000576792"/>
    </source>
</evidence>
<dbReference type="InterPro" id="IPR039538">
    <property type="entry name" value="BetI_C"/>
</dbReference>
<proteinExistence type="predicted"/>
<dbReference type="RefSeq" id="WP_167950222.1">
    <property type="nucleotide sequence ID" value="NZ_BAAAPQ010000026.1"/>
</dbReference>
<feature type="DNA-binding region" description="H-T-H motif" evidence="5">
    <location>
        <begin position="31"/>
        <end position="50"/>
    </location>
</feature>
<dbReference type="InterPro" id="IPR001647">
    <property type="entry name" value="HTH_TetR"/>
</dbReference>
<keyword evidence="4" id="KW-0804">Transcription</keyword>
<dbReference type="PANTHER" id="PTHR30055">
    <property type="entry name" value="HTH-TYPE TRANSCRIPTIONAL REGULATOR RUTR"/>
    <property type="match status" value="1"/>
</dbReference>
<dbReference type="EMBL" id="JAATJN010000001">
    <property type="protein sequence ID" value="NJC56330.1"/>
    <property type="molecule type" value="Genomic_DNA"/>
</dbReference>
<dbReference type="InterPro" id="IPR009057">
    <property type="entry name" value="Homeodomain-like_sf"/>
</dbReference>
<reference evidence="7 8" key="1">
    <citation type="submission" date="2020-03" db="EMBL/GenBank/DDBJ databases">
        <title>Sequencing the genomes of 1000 actinobacteria strains.</title>
        <authorList>
            <person name="Klenk H.-P."/>
        </authorList>
    </citation>
    <scope>NUCLEOTIDE SEQUENCE [LARGE SCALE GENOMIC DNA]</scope>
    <source>
        <strain evidence="7 8">DSM 18964</strain>
    </source>
</reference>
<feature type="domain" description="HTH tetR-type" evidence="6">
    <location>
        <begin position="8"/>
        <end position="68"/>
    </location>
</feature>
<dbReference type="Proteomes" id="UP000576792">
    <property type="component" value="Unassembled WGS sequence"/>
</dbReference>
<dbReference type="AlphaFoldDB" id="A0A846RYU9"/>
<keyword evidence="1" id="KW-0678">Repressor</keyword>
<dbReference type="Pfam" id="PF13977">
    <property type="entry name" value="TetR_C_6"/>
    <property type="match status" value="1"/>
</dbReference>
<dbReference type="Pfam" id="PF00440">
    <property type="entry name" value="TetR_N"/>
    <property type="match status" value="1"/>
</dbReference>
<dbReference type="SUPFAM" id="SSF46689">
    <property type="entry name" value="Homeodomain-like"/>
    <property type="match status" value="1"/>
</dbReference>
<gene>
    <name evidence="7" type="ORF">BKA07_001365</name>
</gene>
<comment type="caution">
    <text evidence="7">The sequence shown here is derived from an EMBL/GenBank/DDBJ whole genome shotgun (WGS) entry which is preliminary data.</text>
</comment>
<evidence type="ECO:0000256" key="5">
    <source>
        <dbReference type="PROSITE-ProRule" id="PRU00335"/>
    </source>
</evidence>
<evidence type="ECO:0000256" key="4">
    <source>
        <dbReference type="ARBA" id="ARBA00023163"/>
    </source>
</evidence>
<protein>
    <submittedName>
        <fullName evidence="7">AcrR family transcriptional regulator</fullName>
    </submittedName>
</protein>
<keyword evidence="8" id="KW-1185">Reference proteome</keyword>
<name>A0A846RYU9_9MICO</name>
<dbReference type="PANTHER" id="PTHR30055:SF226">
    <property type="entry name" value="HTH-TYPE TRANSCRIPTIONAL REGULATOR PKSA"/>
    <property type="match status" value="1"/>
</dbReference>
<dbReference type="Gene3D" id="1.10.357.10">
    <property type="entry name" value="Tetracycline Repressor, domain 2"/>
    <property type="match status" value="1"/>
</dbReference>
<dbReference type="GO" id="GO:0003700">
    <property type="term" value="F:DNA-binding transcription factor activity"/>
    <property type="evidence" value="ECO:0007669"/>
    <property type="project" value="TreeGrafter"/>
</dbReference>
<evidence type="ECO:0000256" key="2">
    <source>
        <dbReference type="ARBA" id="ARBA00023015"/>
    </source>
</evidence>
<keyword evidence="2" id="KW-0805">Transcription regulation</keyword>
<evidence type="ECO:0000259" key="6">
    <source>
        <dbReference type="PROSITE" id="PS50977"/>
    </source>
</evidence>
<evidence type="ECO:0000313" key="7">
    <source>
        <dbReference type="EMBL" id="NJC56330.1"/>
    </source>
</evidence>